<keyword evidence="3" id="KW-1185">Reference proteome</keyword>
<organism evidence="2 3">
    <name type="scientific">Candidatus Finniella inopinata</name>
    <dbReference type="NCBI Taxonomy" id="1696036"/>
    <lineage>
        <taxon>Bacteria</taxon>
        <taxon>Pseudomonadati</taxon>
        <taxon>Pseudomonadota</taxon>
        <taxon>Alphaproteobacteria</taxon>
        <taxon>Holosporales</taxon>
        <taxon>Candidatus Paracaedibacteraceae</taxon>
        <taxon>Candidatus Finniella</taxon>
    </lineage>
</organism>
<protein>
    <submittedName>
        <fullName evidence="2">Uncharacterized protein</fullName>
    </submittedName>
</protein>
<feature type="signal peptide" evidence="1">
    <location>
        <begin position="1"/>
        <end position="25"/>
    </location>
</feature>
<comment type="caution">
    <text evidence="2">The sequence shown here is derived from an EMBL/GenBank/DDBJ whole genome shotgun (WGS) entry which is preliminary data.</text>
</comment>
<evidence type="ECO:0000313" key="3">
    <source>
        <dbReference type="Proteomes" id="UP000293550"/>
    </source>
</evidence>
<evidence type="ECO:0000313" key="2">
    <source>
        <dbReference type="EMBL" id="RZI45875.1"/>
    </source>
</evidence>
<gene>
    <name evidence="2" type="ORF">EQU50_05435</name>
</gene>
<proteinExistence type="predicted"/>
<dbReference type="RefSeq" id="WP_130154127.1">
    <property type="nucleotide sequence ID" value="NZ_SCFB01000006.1"/>
</dbReference>
<accession>A0A4Q7DIF0</accession>
<feature type="chain" id="PRO_5020643466" evidence="1">
    <location>
        <begin position="26"/>
        <end position="74"/>
    </location>
</feature>
<evidence type="ECO:0000256" key="1">
    <source>
        <dbReference type="SAM" id="SignalP"/>
    </source>
</evidence>
<sequence length="74" mass="8190">MQKAPMVLVVILINLLLSIQCPAVAKDNALENSYSTPKLCPSKLKKFFAIALLLSDGNYSMSKGMHNLRRPSKK</sequence>
<dbReference type="AlphaFoldDB" id="A0A4Q7DIF0"/>
<reference evidence="2 3" key="1">
    <citation type="submission" date="2018-10" db="EMBL/GenBank/DDBJ databases">
        <title>An updated phylogeny of the Alphaproteobacteria reveals that the parasitic Rickettsiales and Holosporales have independent origins.</title>
        <authorList>
            <person name="Munoz-Gomez S.A."/>
            <person name="Hess S."/>
            <person name="Burger G."/>
            <person name="Lang B.F."/>
            <person name="Susko E."/>
            <person name="Slamovits C.H."/>
            <person name="Roger A.J."/>
        </authorList>
    </citation>
    <scope>NUCLEOTIDE SEQUENCE [LARGE SCALE GENOMIC DNA]</scope>
    <source>
        <strain evidence="2">HOLO01</strain>
    </source>
</reference>
<keyword evidence="1" id="KW-0732">Signal</keyword>
<dbReference type="EMBL" id="SCFB01000006">
    <property type="protein sequence ID" value="RZI45875.1"/>
    <property type="molecule type" value="Genomic_DNA"/>
</dbReference>
<dbReference type="Proteomes" id="UP000293550">
    <property type="component" value="Unassembled WGS sequence"/>
</dbReference>
<name>A0A4Q7DIF0_9PROT</name>